<dbReference type="Proteomes" id="UP000288859">
    <property type="component" value="Unassembled WGS sequence"/>
</dbReference>
<reference evidence="1 2" key="1">
    <citation type="submission" date="2017-03" db="EMBL/GenBank/DDBJ databases">
        <title>Genomes of endolithic fungi from Antarctica.</title>
        <authorList>
            <person name="Coleine C."/>
            <person name="Masonjones S."/>
            <person name="Stajich J.E."/>
        </authorList>
    </citation>
    <scope>NUCLEOTIDE SEQUENCE [LARGE SCALE GENOMIC DNA]</scope>
    <source>
        <strain evidence="1 2">CCFEE 6314</strain>
    </source>
</reference>
<comment type="caution">
    <text evidence="1">The sequence shown here is derived from an EMBL/GenBank/DDBJ whole genome shotgun (WGS) entry which is preliminary data.</text>
</comment>
<evidence type="ECO:0000313" key="1">
    <source>
        <dbReference type="EMBL" id="RVX71109.1"/>
    </source>
</evidence>
<accession>A0A438N5S1</accession>
<sequence length="239" mass="27251">MPDFFVIARVVGSDEALPKVCNPKYQDLVLDSFELLADCERCLLQWKERVVALCEVSATEPYSTSYYWGHDVDGEPDTLWGLEGYGHAIGFFIGHPASEVFKQEMKKVDDGKLLRHVQGLGSPDYDLHYYDFYDGFLTRVDDQYKDARDSFVVILHFWAQEGRRKELIQALAAGADRVKKSETQGAVTVQSFAVLKECLDVQMASVYIRTRTVQAWEALQTSSLFKDIFDRARQLAVKN</sequence>
<name>A0A438N5S1_EXOME</name>
<organism evidence="1 2">
    <name type="scientific">Exophiala mesophila</name>
    <name type="common">Black yeast-like fungus</name>
    <dbReference type="NCBI Taxonomy" id="212818"/>
    <lineage>
        <taxon>Eukaryota</taxon>
        <taxon>Fungi</taxon>
        <taxon>Dikarya</taxon>
        <taxon>Ascomycota</taxon>
        <taxon>Pezizomycotina</taxon>
        <taxon>Eurotiomycetes</taxon>
        <taxon>Chaetothyriomycetidae</taxon>
        <taxon>Chaetothyriales</taxon>
        <taxon>Herpotrichiellaceae</taxon>
        <taxon>Exophiala</taxon>
    </lineage>
</organism>
<evidence type="ECO:0000313" key="2">
    <source>
        <dbReference type="Proteomes" id="UP000288859"/>
    </source>
</evidence>
<gene>
    <name evidence="1" type="ORF">B0A52_03475</name>
</gene>
<proteinExistence type="predicted"/>
<dbReference type="AlphaFoldDB" id="A0A438N5S1"/>
<dbReference type="OrthoDB" id="3508947at2759"/>
<dbReference type="EMBL" id="NAJM01000019">
    <property type="protein sequence ID" value="RVX71109.1"/>
    <property type="molecule type" value="Genomic_DNA"/>
</dbReference>
<protein>
    <submittedName>
        <fullName evidence="1">Uncharacterized protein</fullName>
    </submittedName>
</protein>